<dbReference type="eggNOG" id="ENOG502RXJ9">
    <property type="taxonomic scope" value="Eukaryota"/>
</dbReference>
<dbReference type="Ensembl" id="ENSACAT00000029429.2">
    <property type="protein sequence ID" value="ENSACAP00000022011.1"/>
    <property type="gene ID" value="ENSACAG00000029424.2"/>
</dbReference>
<dbReference type="InterPro" id="IPR044276">
    <property type="entry name" value="CANIN_dom"/>
</dbReference>
<sequence length="461" mass="51528">MEVAKGNTAFQFTEARRLILEKFPMNRGSIAAVHPGENIFGLSPSSRTALALDITGLRPQNELEGLFFRSPFNRQMVLLKDGVLRVLYRGTSRCPHAVLRWLFQLMTLNPGVSASAFHTLWEISIDQMASADKGNIDLWCPVLKDIAQAFYNLGACASTLDPTGLFQPEFGAKDSEFPEHLFGAAGIKREVIEEAPSPFVLAATLGNICKFLTLCAASHPHRYLDRERLALLTLLCRVGLDRNLCKQPNVDLQQLLLFLLEGVQDWPGKLPELCESLCHVSLHHHNMVAVVRSFPDTTPRGRQLRRNLSLCFMAKLLGKAQMARSLLQKENQLEQLGHLLPLMKPAALKKGLQMELRLAEHPGRGQLEALAELDQEACYLCYSLLTLANAIVTNQAVPSRHQGTLSQLCIQLQQHISATVREDSRLMYRTQLKDLAARTYIKWQGLLTQGWLRTTLPAGPE</sequence>
<dbReference type="Proteomes" id="UP000001646">
    <property type="component" value="Unplaced"/>
</dbReference>
<gene>
    <name evidence="3" type="primary">FAM178B</name>
</gene>
<dbReference type="Pfam" id="PF14816">
    <property type="entry name" value="CANIN"/>
    <property type="match status" value="1"/>
</dbReference>
<dbReference type="PANTHER" id="PTHR16046:SF11">
    <property type="entry name" value="PROTEIN FAM178B"/>
    <property type="match status" value="1"/>
</dbReference>
<comment type="similarity">
    <text evidence="1">Belongs to the FAM178 family.</text>
</comment>
<dbReference type="Bgee" id="ENSACAG00000029424">
    <property type="expression patterns" value="Expressed in heart and 4 other cell types or tissues"/>
</dbReference>
<accession>R4G9U4</accession>
<evidence type="ECO:0000259" key="2">
    <source>
        <dbReference type="Pfam" id="PF14816"/>
    </source>
</evidence>
<dbReference type="InterPro" id="IPR026161">
    <property type="entry name" value="FAM178"/>
</dbReference>
<proteinExistence type="inferred from homology"/>
<reference evidence="3" key="3">
    <citation type="submission" date="2025-09" db="UniProtKB">
        <authorList>
            <consortium name="Ensembl"/>
        </authorList>
    </citation>
    <scope>IDENTIFICATION</scope>
</reference>
<reference evidence="3" key="1">
    <citation type="submission" date="2009-12" db="EMBL/GenBank/DDBJ databases">
        <title>The Genome Sequence of Anolis carolinensis (Green Anole Lizard).</title>
        <authorList>
            <consortium name="The Genome Sequencing Platform"/>
            <person name="Di Palma F."/>
            <person name="Alfoldi J."/>
            <person name="Heiman D."/>
            <person name="Young S."/>
            <person name="Grabherr M."/>
            <person name="Johnson J."/>
            <person name="Lander E.S."/>
            <person name="Lindblad-Toh K."/>
        </authorList>
    </citation>
    <scope>NUCLEOTIDE SEQUENCE [LARGE SCALE GENOMIC DNA]</scope>
    <source>
        <strain evidence="3">JBL SC #1</strain>
    </source>
</reference>
<protein>
    <submittedName>
        <fullName evidence="3">Family with sequence similarity 178 member B</fullName>
    </submittedName>
</protein>
<evidence type="ECO:0000313" key="4">
    <source>
        <dbReference type="Proteomes" id="UP000001646"/>
    </source>
</evidence>
<dbReference type="AlphaFoldDB" id="R4G9U4"/>
<dbReference type="GeneTree" id="ENSGT00530000064017"/>
<feature type="domain" description="Coiled-coil SMC6 And NSE5 INteracting (CANIN)" evidence="2">
    <location>
        <begin position="11"/>
        <end position="320"/>
    </location>
</feature>
<reference evidence="3" key="2">
    <citation type="submission" date="2025-08" db="UniProtKB">
        <authorList>
            <consortium name="Ensembl"/>
        </authorList>
    </citation>
    <scope>IDENTIFICATION</scope>
</reference>
<dbReference type="InParanoid" id="R4G9U4"/>
<keyword evidence="4" id="KW-1185">Reference proteome</keyword>
<dbReference type="PANTHER" id="PTHR16046">
    <property type="entry name" value="SMC5-SMC6 COMPLEX LOCALIZATION FACTOR 2"/>
    <property type="match status" value="1"/>
</dbReference>
<dbReference type="HOGENOM" id="CLU_024108_1_0_1"/>
<evidence type="ECO:0000256" key="1">
    <source>
        <dbReference type="ARBA" id="ARBA00010311"/>
    </source>
</evidence>
<organism evidence="3 4">
    <name type="scientific">Anolis carolinensis</name>
    <name type="common">Green anole</name>
    <name type="synonym">American chameleon</name>
    <dbReference type="NCBI Taxonomy" id="28377"/>
    <lineage>
        <taxon>Eukaryota</taxon>
        <taxon>Metazoa</taxon>
        <taxon>Chordata</taxon>
        <taxon>Craniata</taxon>
        <taxon>Vertebrata</taxon>
        <taxon>Euteleostomi</taxon>
        <taxon>Lepidosauria</taxon>
        <taxon>Squamata</taxon>
        <taxon>Bifurcata</taxon>
        <taxon>Unidentata</taxon>
        <taxon>Episquamata</taxon>
        <taxon>Toxicofera</taxon>
        <taxon>Iguania</taxon>
        <taxon>Dactyloidae</taxon>
        <taxon>Anolis</taxon>
    </lineage>
</organism>
<evidence type="ECO:0000313" key="3">
    <source>
        <dbReference type="Ensembl" id="ENSACAP00000022011.1"/>
    </source>
</evidence>
<dbReference type="STRING" id="28377.ENSACAP00000022011"/>
<name>R4G9U4_ANOCA</name>